<protein>
    <submittedName>
        <fullName evidence="1">Uncharacterized protein</fullName>
    </submittedName>
</protein>
<dbReference type="EMBL" id="JACHVQ010000001">
    <property type="protein sequence ID" value="MBB2890856.1"/>
    <property type="molecule type" value="Genomic_DNA"/>
</dbReference>
<name>A0A839N5E3_9MICO</name>
<comment type="caution">
    <text evidence="1">The sequence shown here is derived from an EMBL/GenBank/DDBJ whole genome shotgun (WGS) entry which is preliminary data.</text>
</comment>
<evidence type="ECO:0000313" key="1">
    <source>
        <dbReference type="EMBL" id="MBB2890856.1"/>
    </source>
</evidence>
<sequence>MASVVVAIEEMHIETANSCGSRRPCSGVDDQRGAVGREPLCCAPEETAVIQRFVANILRIGRLLVEKP</sequence>
<keyword evidence="2" id="KW-1185">Reference proteome</keyword>
<evidence type="ECO:0000313" key="2">
    <source>
        <dbReference type="Proteomes" id="UP000559182"/>
    </source>
</evidence>
<organism evidence="1 2">
    <name type="scientific">Flexivirga oryzae</name>
    <dbReference type="NCBI Taxonomy" id="1794944"/>
    <lineage>
        <taxon>Bacteria</taxon>
        <taxon>Bacillati</taxon>
        <taxon>Actinomycetota</taxon>
        <taxon>Actinomycetes</taxon>
        <taxon>Micrococcales</taxon>
        <taxon>Dermacoccaceae</taxon>
        <taxon>Flexivirga</taxon>
    </lineage>
</organism>
<gene>
    <name evidence="1" type="ORF">FHU39_000840</name>
</gene>
<dbReference type="Proteomes" id="UP000559182">
    <property type="component" value="Unassembled WGS sequence"/>
</dbReference>
<dbReference type="AlphaFoldDB" id="A0A839N5E3"/>
<proteinExistence type="predicted"/>
<accession>A0A839N5E3</accession>
<reference evidence="1 2" key="1">
    <citation type="submission" date="2020-08" db="EMBL/GenBank/DDBJ databases">
        <title>Sequencing the genomes of 1000 actinobacteria strains.</title>
        <authorList>
            <person name="Klenk H.-P."/>
        </authorList>
    </citation>
    <scope>NUCLEOTIDE SEQUENCE [LARGE SCALE GENOMIC DNA]</scope>
    <source>
        <strain evidence="1 2">DSM 105369</strain>
    </source>
</reference>